<keyword evidence="4" id="KW-0325">Glycoprotein</keyword>
<dbReference type="Pfam" id="PF02225">
    <property type="entry name" value="PA"/>
    <property type="match status" value="1"/>
</dbReference>
<dbReference type="GO" id="GO:0016020">
    <property type="term" value="C:membrane"/>
    <property type="evidence" value="ECO:0007669"/>
    <property type="project" value="InterPro"/>
</dbReference>
<evidence type="ECO:0000256" key="3">
    <source>
        <dbReference type="ARBA" id="ARBA00022824"/>
    </source>
</evidence>
<keyword evidence="3" id="KW-0256">Endoplasmic reticulum</keyword>
<keyword evidence="7" id="KW-0326">Glycosidase</keyword>
<organism evidence="11 12">
    <name type="scientific">Kockovaella imperatae</name>
    <dbReference type="NCBI Taxonomy" id="4999"/>
    <lineage>
        <taxon>Eukaryota</taxon>
        <taxon>Fungi</taxon>
        <taxon>Dikarya</taxon>
        <taxon>Basidiomycota</taxon>
        <taxon>Agaricomycotina</taxon>
        <taxon>Tremellomycetes</taxon>
        <taxon>Tremellales</taxon>
        <taxon>Cuniculitremaceae</taxon>
        <taxon>Kockovaella</taxon>
    </lineage>
</organism>
<gene>
    <name evidence="11" type="ORF">BD324DRAFT_158365</name>
</gene>
<reference evidence="11 12" key="1">
    <citation type="submission" date="2017-03" db="EMBL/GenBank/DDBJ databases">
        <title>Widespread Adenine N6-methylation of Active Genes in Fungi.</title>
        <authorList>
            <consortium name="DOE Joint Genome Institute"/>
            <person name="Mondo S.J."/>
            <person name="Dannebaum R.O."/>
            <person name="Kuo R.C."/>
            <person name="Louie K.B."/>
            <person name="Bewick A.J."/>
            <person name="Labutti K."/>
            <person name="Haridas S."/>
            <person name="Kuo A."/>
            <person name="Salamov A."/>
            <person name="Ahrendt S.R."/>
            <person name="Lau R."/>
            <person name="Bowen B.P."/>
            <person name="Lipzen A."/>
            <person name="Sullivan W."/>
            <person name="Andreopoulos W.B."/>
            <person name="Clum A."/>
            <person name="Lindquist E."/>
            <person name="Daum C."/>
            <person name="Northen T.R."/>
            <person name="Ramamoorthy G."/>
            <person name="Schmitz R.J."/>
            <person name="Gryganskyi A."/>
            <person name="Culley D."/>
            <person name="Magnuson J."/>
            <person name="James T.Y."/>
            <person name="O'Malley M.A."/>
            <person name="Stajich J.E."/>
            <person name="Spatafora J.W."/>
            <person name="Visel A."/>
            <person name="Grigoriev I.V."/>
        </authorList>
    </citation>
    <scope>NUCLEOTIDE SEQUENCE [LARGE SCALE GENOMIC DNA]</scope>
    <source>
        <strain evidence="11 12">NRRL Y-17943</strain>
    </source>
</reference>
<feature type="active site" description="Proton donor" evidence="5">
    <location>
        <position position="379"/>
    </location>
</feature>
<dbReference type="InterPro" id="IPR046450">
    <property type="entry name" value="PA_dom_sf"/>
</dbReference>
<dbReference type="FunCoup" id="A0A1Y1U932">
    <property type="interactions" value="324"/>
</dbReference>
<evidence type="ECO:0000313" key="11">
    <source>
        <dbReference type="EMBL" id="ORX34541.1"/>
    </source>
</evidence>
<evidence type="ECO:0000256" key="1">
    <source>
        <dbReference type="ARBA" id="ARBA00004240"/>
    </source>
</evidence>
<dbReference type="GO" id="GO:0005509">
    <property type="term" value="F:calcium ion binding"/>
    <property type="evidence" value="ECO:0007669"/>
    <property type="project" value="InterPro"/>
</dbReference>
<evidence type="ECO:0000256" key="2">
    <source>
        <dbReference type="ARBA" id="ARBA00007658"/>
    </source>
</evidence>
<keyword evidence="12" id="KW-1185">Reference proteome</keyword>
<feature type="domain" description="PA" evidence="10">
    <location>
        <begin position="752"/>
        <end position="788"/>
    </location>
</feature>
<keyword evidence="9" id="KW-0732">Signal</keyword>
<dbReference type="GO" id="GO:0036503">
    <property type="term" value="P:ERAD pathway"/>
    <property type="evidence" value="ECO:0007669"/>
    <property type="project" value="UniProtKB-ARBA"/>
</dbReference>
<evidence type="ECO:0000259" key="10">
    <source>
        <dbReference type="Pfam" id="PF02225"/>
    </source>
</evidence>
<evidence type="ECO:0000256" key="6">
    <source>
        <dbReference type="PIRSR" id="PIRSR601382-2"/>
    </source>
</evidence>
<proteinExistence type="inferred from homology"/>
<dbReference type="PANTHER" id="PTHR45679">
    <property type="entry name" value="ER DEGRADATION-ENHANCING ALPHA-MANNOSIDASE-LIKE PROTEIN 2"/>
    <property type="match status" value="1"/>
</dbReference>
<dbReference type="GO" id="GO:1904380">
    <property type="term" value="P:endoplasmic reticulum mannose trimming"/>
    <property type="evidence" value="ECO:0007669"/>
    <property type="project" value="InterPro"/>
</dbReference>
<dbReference type="EC" id="3.2.1.-" evidence="7"/>
<keyword evidence="7 11" id="KW-0378">Hydrolase</keyword>
<dbReference type="OrthoDB" id="8118055at2759"/>
<dbReference type="SUPFAM" id="SSF52025">
    <property type="entry name" value="PA domain"/>
    <property type="match status" value="1"/>
</dbReference>
<dbReference type="InterPro" id="IPR036026">
    <property type="entry name" value="Seven-hairpin_glycosidases"/>
</dbReference>
<feature type="chain" id="PRO_5011008218" description="alpha-1,2-Mannosidase" evidence="9">
    <location>
        <begin position="27"/>
        <end position="903"/>
    </location>
</feature>
<comment type="cofactor">
    <cofactor evidence="6">
        <name>Ca(2+)</name>
        <dbReference type="ChEBI" id="CHEBI:29108"/>
    </cofactor>
</comment>
<dbReference type="GO" id="GO:0004571">
    <property type="term" value="F:mannosyl-oligosaccharide 1,2-alpha-mannosidase activity"/>
    <property type="evidence" value="ECO:0007669"/>
    <property type="project" value="InterPro"/>
</dbReference>
<dbReference type="InterPro" id="IPR001382">
    <property type="entry name" value="Glyco_hydro_47"/>
</dbReference>
<sequence>MRIASSSWWLLLPCLVQLLSSDLVRGMTINRRIELREEVREMFKHGFEGYMTHAYPADELKPLSCIPSYRDPDVGNFGINDIHANASMTLLDTLSTLPDILPQEFPGALEKVAKGISFNQDVKVQVFEMTIRALGGLLSTYQYLESLPVAPQDQAKTLGLKQREVDVKVFQPRILELALDLGERLLPAFRTSTGIPFARVNLRYGVEAGESEETCTAGAGSLILEFGVLSRLTGDRRFEDVARKAYQAVWDRRSPHNLLGNTIGAEHGQWLAPGMSGIQAGMDSYFEYAIKGAILLGDDTYLDIFDDAYAAIQTFVRTNDGFIYRPVQFRTLQIAAPSTVDSLSAFFAGVQVLNGDLESAIRNHLVHWNLWRRYSGSPESWTWSNRDLHWTGWPGRPEFVESTYYLYQATRDPFYLRVGERVLEDIQERVRTKCGFATMKDVETGELDDRMESFVLSELFKYLYLLFDPSEAESPTNRVFSTEGQTLSLPPSLCRPTRHGSPSVKTPGRTCPAYVPPTLNGLTVGIEQRLDYEYARTIVYGPGVNGRAEETGNVHWSESGFCVVPSAPRYSVDIVLAPMNASSSEQQPAPPQIDDMNAFLSTRLTQHPTSGDFLLSDVSGVHMTVRWRHDNTGYDIATIGPHRVLPGQSVIVSDPLMEGFLPMPDPAANEVEFVDTHPPAEVIMRFSLLSGKEKQVILHAAGSTATFGRKFAESGSNNWGLGGGPVRLILPPNTDPSGCQRLGRPHKSVPEPYVFLLQRGDCTFFDKLVHAQKAGAVGVLVYDEPPSGMAGKTLPLLAMDEAILIRPSSGEEPADLVKATENTGMVFTTFIVGELIKRMIQVESKVLGVELMPVDEDMLGSSLSTAGQTVLGSKVKKEVGPREGKLALGEWVIWNLKIVDRPP</sequence>
<evidence type="ECO:0000256" key="7">
    <source>
        <dbReference type="RuleBase" id="RU361193"/>
    </source>
</evidence>
<dbReference type="GO" id="GO:0044322">
    <property type="term" value="C:endoplasmic reticulum quality control compartment"/>
    <property type="evidence" value="ECO:0007669"/>
    <property type="project" value="GOC"/>
</dbReference>
<dbReference type="InterPro" id="IPR044674">
    <property type="entry name" value="EDEM1/2/3"/>
</dbReference>
<dbReference type="RefSeq" id="XP_021868804.1">
    <property type="nucleotide sequence ID" value="XM_022012051.1"/>
</dbReference>
<dbReference type="Pfam" id="PF01532">
    <property type="entry name" value="Glyco_hydro_47"/>
    <property type="match status" value="1"/>
</dbReference>
<evidence type="ECO:0000313" key="12">
    <source>
        <dbReference type="Proteomes" id="UP000193218"/>
    </source>
</evidence>
<dbReference type="Gene3D" id="3.50.30.30">
    <property type="match status" value="1"/>
</dbReference>
<feature type="active site" evidence="5">
    <location>
        <position position="398"/>
    </location>
</feature>
<feature type="active site" evidence="5">
    <location>
        <position position="283"/>
    </location>
</feature>
<dbReference type="STRING" id="4999.A0A1Y1U932"/>
<keyword evidence="6" id="KW-0479">Metal-binding</keyword>
<name>A0A1Y1U932_9TREE</name>
<dbReference type="EMBL" id="NBSH01000014">
    <property type="protein sequence ID" value="ORX34541.1"/>
    <property type="molecule type" value="Genomic_DNA"/>
</dbReference>
<feature type="region of interest" description="Disordered" evidence="8">
    <location>
        <begin position="490"/>
        <end position="509"/>
    </location>
</feature>
<dbReference type="InterPro" id="IPR003137">
    <property type="entry name" value="PA_domain"/>
</dbReference>
<keyword evidence="6" id="KW-0106">Calcium</keyword>
<dbReference type="SUPFAM" id="SSF48225">
    <property type="entry name" value="Seven-hairpin glycosidases"/>
    <property type="match status" value="1"/>
</dbReference>
<dbReference type="Proteomes" id="UP000193218">
    <property type="component" value="Unassembled WGS sequence"/>
</dbReference>
<evidence type="ECO:0000256" key="9">
    <source>
        <dbReference type="SAM" id="SignalP"/>
    </source>
</evidence>
<dbReference type="GO" id="GO:0005975">
    <property type="term" value="P:carbohydrate metabolic process"/>
    <property type="evidence" value="ECO:0007669"/>
    <property type="project" value="InterPro"/>
</dbReference>
<dbReference type="InterPro" id="IPR012341">
    <property type="entry name" value="6hp_glycosidase-like_sf"/>
</dbReference>
<comment type="caution">
    <text evidence="11">The sequence shown here is derived from an EMBL/GenBank/DDBJ whole genome shotgun (WGS) entry which is preliminary data.</text>
</comment>
<dbReference type="AlphaFoldDB" id="A0A1Y1U932"/>
<evidence type="ECO:0000256" key="5">
    <source>
        <dbReference type="PIRSR" id="PIRSR601382-1"/>
    </source>
</evidence>
<protein>
    <recommendedName>
        <fullName evidence="7">alpha-1,2-Mannosidase</fullName>
        <ecNumber evidence="7">3.2.1.-</ecNumber>
    </recommendedName>
</protein>
<dbReference type="InParanoid" id="A0A1Y1U932"/>
<feature type="active site" description="Proton donor" evidence="5">
    <location>
        <position position="128"/>
    </location>
</feature>
<evidence type="ECO:0000256" key="4">
    <source>
        <dbReference type="ARBA" id="ARBA00023180"/>
    </source>
</evidence>
<dbReference type="PANTHER" id="PTHR45679:SF5">
    <property type="entry name" value="ER DEGRADATION-ENHANCING ALPHA-MANNOSIDASE-LIKE PROTEIN 1"/>
    <property type="match status" value="1"/>
</dbReference>
<accession>A0A1Y1U932</accession>
<feature type="signal peptide" evidence="9">
    <location>
        <begin position="1"/>
        <end position="26"/>
    </location>
</feature>
<feature type="binding site" evidence="6">
    <location>
        <position position="482"/>
    </location>
    <ligand>
        <name>Ca(2+)</name>
        <dbReference type="ChEBI" id="CHEBI:29108"/>
    </ligand>
</feature>
<dbReference type="PRINTS" id="PR00747">
    <property type="entry name" value="GLYHDRLASE47"/>
</dbReference>
<dbReference type="Gene3D" id="1.50.10.10">
    <property type="match status" value="1"/>
</dbReference>
<comment type="similarity">
    <text evidence="2 7">Belongs to the glycosyl hydrolase 47 family.</text>
</comment>
<evidence type="ECO:0000256" key="8">
    <source>
        <dbReference type="SAM" id="MobiDB-lite"/>
    </source>
</evidence>
<comment type="subcellular location">
    <subcellularLocation>
        <location evidence="1">Endoplasmic reticulum</location>
    </subcellularLocation>
</comment>
<dbReference type="GeneID" id="33553859"/>